<dbReference type="InterPro" id="IPR011701">
    <property type="entry name" value="MFS"/>
</dbReference>
<protein>
    <submittedName>
        <fullName evidence="7">MFS transporter</fullName>
    </submittedName>
</protein>
<dbReference type="Gene3D" id="1.20.1250.20">
    <property type="entry name" value="MFS general substrate transporter like domains"/>
    <property type="match status" value="1"/>
</dbReference>
<feature type="transmembrane region" description="Helical" evidence="5">
    <location>
        <begin position="342"/>
        <end position="361"/>
    </location>
</feature>
<evidence type="ECO:0000313" key="7">
    <source>
        <dbReference type="EMBL" id="MBF6356848.1"/>
    </source>
</evidence>
<feature type="transmembrane region" description="Helical" evidence="5">
    <location>
        <begin position="373"/>
        <end position="394"/>
    </location>
</feature>
<evidence type="ECO:0000256" key="5">
    <source>
        <dbReference type="SAM" id="Phobius"/>
    </source>
</evidence>
<evidence type="ECO:0000256" key="1">
    <source>
        <dbReference type="ARBA" id="ARBA00004651"/>
    </source>
</evidence>
<keyword evidence="3 5" id="KW-1133">Transmembrane helix</keyword>
<name>A0ABS0DJJ3_9NOCA</name>
<reference evidence="7 8" key="1">
    <citation type="submission" date="2020-10" db="EMBL/GenBank/DDBJ databases">
        <title>Identification of Nocardia species via Next-generation sequencing and recognition of intraspecies genetic diversity.</title>
        <authorList>
            <person name="Li P."/>
            <person name="Li P."/>
            <person name="Lu B."/>
        </authorList>
    </citation>
    <scope>NUCLEOTIDE SEQUENCE [LARGE SCALE GENOMIC DNA]</scope>
    <source>
        <strain evidence="7 8">BJ06-0143</strain>
    </source>
</reference>
<dbReference type="Proteomes" id="UP000707731">
    <property type="component" value="Unassembled WGS sequence"/>
</dbReference>
<comment type="subcellular location">
    <subcellularLocation>
        <location evidence="1">Cell membrane</location>
        <topology evidence="1">Multi-pass membrane protein</topology>
    </subcellularLocation>
</comment>
<dbReference type="InterPro" id="IPR053160">
    <property type="entry name" value="MFS_DHA3_Transporter"/>
</dbReference>
<keyword evidence="8" id="KW-1185">Reference proteome</keyword>
<dbReference type="Pfam" id="PF07690">
    <property type="entry name" value="MFS_1"/>
    <property type="match status" value="1"/>
</dbReference>
<organism evidence="7 8">
    <name type="scientific">Nocardia higoensis</name>
    <dbReference type="NCBI Taxonomy" id="228599"/>
    <lineage>
        <taxon>Bacteria</taxon>
        <taxon>Bacillati</taxon>
        <taxon>Actinomycetota</taxon>
        <taxon>Actinomycetes</taxon>
        <taxon>Mycobacteriales</taxon>
        <taxon>Nocardiaceae</taxon>
        <taxon>Nocardia</taxon>
    </lineage>
</organism>
<feature type="transmembrane region" description="Helical" evidence="5">
    <location>
        <begin position="474"/>
        <end position="492"/>
    </location>
</feature>
<feature type="transmembrane region" description="Helical" evidence="5">
    <location>
        <begin position="447"/>
        <end position="468"/>
    </location>
</feature>
<feature type="domain" description="Major facilitator superfamily (MFS) profile" evidence="6">
    <location>
        <begin position="306"/>
        <end position="497"/>
    </location>
</feature>
<dbReference type="PROSITE" id="PS50850">
    <property type="entry name" value="MFS"/>
    <property type="match status" value="1"/>
</dbReference>
<evidence type="ECO:0000256" key="2">
    <source>
        <dbReference type="ARBA" id="ARBA00022692"/>
    </source>
</evidence>
<feature type="transmembrane region" description="Helical" evidence="5">
    <location>
        <begin position="59"/>
        <end position="78"/>
    </location>
</feature>
<keyword evidence="2 5" id="KW-0812">Transmembrane</keyword>
<dbReference type="InterPro" id="IPR020846">
    <property type="entry name" value="MFS_dom"/>
</dbReference>
<dbReference type="InterPro" id="IPR036259">
    <property type="entry name" value="MFS_trans_sf"/>
</dbReference>
<accession>A0ABS0DJJ3</accession>
<gene>
    <name evidence="7" type="ORF">IU449_20250</name>
</gene>
<evidence type="ECO:0000313" key="8">
    <source>
        <dbReference type="Proteomes" id="UP000707731"/>
    </source>
</evidence>
<evidence type="ECO:0000259" key="6">
    <source>
        <dbReference type="PROSITE" id="PS50850"/>
    </source>
</evidence>
<feature type="transmembrane region" description="Helical" evidence="5">
    <location>
        <begin position="313"/>
        <end position="330"/>
    </location>
</feature>
<proteinExistence type="predicted"/>
<dbReference type="EMBL" id="JADLQN010000003">
    <property type="protein sequence ID" value="MBF6356848.1"/>
    <property type="molecule type" value="Genomic_DNA"/>
</dbReference>
<sequence length="497" mass="49864">MLFKGSREFVPLYALYALLFADHGLNTAQISSLLALWSVTSFLLEVPSGAWADTVSRRGLLVLSGGLVAAAFTLWTATPSYLGFALGFVLWGVSGALESGTFEALMYDELAARDQAGAYARLMGYTRAAAEITVLVAILAAAPLYVLGGYALVGWVSVATAVGHTAICLLLPNAPGAGEPGRGDPQAYAAPREAGVPDGQVPIGHVFVPVVPGPAVADDAPAAAAAAGATTVTAVGAVGPGVVTAPVAAGPFATVPAGAVPAVPAGTVPAGEIPGPVIAARDRPGAEPMVARYLAMLRAGVAETLRVRGVRRGVLLGALLFGITAYDEYFPLLAQSAGVSTTVVPVLIGVTVAGSMAGTLLAGRTSSLSARSLAWMVAAGAVLFVGGALVAGAAVHRPEWVYPLTVAGFVAIGIGYGAVLNAEIVADARLQDAIEGPARATVTSVSGLLAEIVALGVVGVAALAGTWLSMSTTLAILGSAMFVIAAVMPAWLPRRKG</sequence>
<dbReference type="PANTHER" id="PTHR23530:SF1">
    <property type="entry name" value="PERMEASE, MAJOR FACILITATOR SUPERFAMILY-RELATED"/>
    <property type="match status" value="1"/>
</dbReference>
<feature type="transmembrane region" description="Helical" evidence="5">
    <location>
        <begin position="128"/>
        <end position="146"/>
    </location>
</feature>
<dbReference type="RefSeq" id="WP_195003665.1">
    <property type="nucleotide sequence ID" value="NZ_JADLQN010000003.1"/>
</dbReference>
<evidence type="ECO:0000256" key="3">
    <source>
        <dbReference type="ARBA" id="ARBA00022989"/>
    </source>
</evidence>
<evidence type="ECO:0000256" key="4">
    <source>
        <dbReference type="ARBA" id="ARBA00023136"/>
    </source>
</evidence>
<keyword evidence="4 5" id="KW-0472">Membrane</keyword>
<dbReference type="SUPFAM" id="SSF103473">
    <property type="entry name" value="MFS general substrate transporter"/>
    <property type="match status" value="1"/>
</dbReference>
<feature type="transmembrane region" description="Helical" evidence="5">
    <location>
        <begin position="400"/>
        <end position="426"/>
    </location>
</feature>
<comment type="caution">
    <text evidence="7">The sequence shown here is derived from an EMBL/GenBank/DDBJ whole genome shotgun (WGS) entry which is preliminary data.</text>
</comment>
<dbReference type="PANTHER" id="PTHR23530">
    <property type="entry name" value="TRANSPORT PROTEIN-RELATED"/>
    <property type="match status" value="1"/>
</dbReference>